<sequence length="334" mass="37739">MAIHVIRQLGKSSKETAPRVHVLHFIKSPRDGLQSFDVIRLLDFVSFPARRTFLSNLLLYAVSSSEFILSLRSIATSDLHLHHLSGSCYGFFINSINTDIVLNACSSARRILDSLRFPSSPSPSIIAAPLADEQLGFLQLVQSTWKLFNLTSIVILRLDLQRSSKGRSCSVLYFGLICKEVAKVVPAQTLAATNLADQELTETMQKLLIVMQRLDDKIGLMLESDGEFFNKRWGFFSRALLWDKRYLMRQIEKYADIYTSRVSNFLNYTPFMYFHSQEQVVDAVLSVKMTNQRGEIKYPIKGINILKAHGQSVRDSYLLKGYALNTGSAAQGCH</sequence>
<evidence type="ECO:0000256" key="1">
    <source>
        <dbReference type="ARBA" id="ARBA00022723"/>
    </source>
</evidence>
<dbReference type="SUPFAM" id="SSF56784">
    <property type="entry name" value="HAD-like"/>
    <property type="match status" value="1"/>
</dbReference>
<protein>
    <submittedName>
        <fullName evidence="4">Uncharacterized protein</fullName>
    </submittedName>
</protein>
<reference evidence="4" key="1">
    <citation type="submission" date="2019-12" db="EMBL/GenBank/DDBJ databases">
        <title>Genome sequencing and annotation of Brassica cretica.</title>
        <authorList>
            <person name="Studholme D.J."/>
            <person name="Sarris P.F."/>
        </authorList>
    </citation>
    <scope>NUCLEOTIDE SEQUENCE</scope>
    <source>
        <strain evidence="4">PFS-001/15</strain>
        <tissue evidence="4">Leaf</tissue>
    </source>
</reference>
<keyword evidence="1" id="KW-0479">Metal-binding</keyword>
<name>A0A8S9LKA9_BRACR</name>
<evidence type="ECO:0000256" key="2">
    <source>
        <dbReference type="ARBA" id="ARBA00022801"/>
    </source>
</evidence>
<accession>A0A8S9LKA9</accession>
<keyword evidence="2" id="KW-0378">Hydrolase</keyword>
<proteinExistence type="predicted"/>
<evidence type="ECO:0000313" key="5">
    <source>
        <dbReference type="Proteomes" id="UP000712281"/>
    </source>
</evidence>
<organism evidence="4 5">
    <name type="scientific">Brassica cretica</name>
    <name type="common">Mustard</name>
    <dbReference type="NCBI Taxonomy" id="69181"/>
    <lineage>
        <taxon>Eukaryota</taxon>
        <taxon>Viridiplantae</taxon>
        <taxon>Streptophyta</taxon>
        <taxon>Embryophyta</taxon>
        <taxon>Tracheophyta</taxon>
        <taxon>Spermatophyta</taxon>
        <taxon>Magnoliopsida</taxon>
        <taxon>eudicotyledons</taxon>
        <taxon>Gunneridae</taxon>
        <taxon>Pentapetalae</taxon>
        <taxon>rosids</taxon>
        <taxon>malvids</taxon>
        <taxon>Brassicales</taxon>
        <taxon>Brassicaceae</taxon>
        <taxon>Brassiceae</taxon>
        <taxon>Brassica</taxon>
    </lineage>
</organism>
<dbReference type="InterPro" id="IPR027410">
    <property type="entry name" value="TCP-1-like_intermed_sf"/>
</dbReference>
<dbReference type="Pfam" id="PF05761">
    <property type="entry name" value="5_nucleotid"/>
    <property type="match status" value="1"/>
</dbReference>
<dbReference type="PANTHER" id="PTHR12103:SF22">
    <property type="entry name" value="HAD-SUPERFAMILY HYDROLASE, SUBFAMILY IG, 5'-NUCLEOTIDASE"/>
    <property type="match status" value="1"/>
</dbReference>
<dbReference type="GO" id="GO:0046872">
    <property type="term" value="F:metal ion binding"/>
    <property type="evidence" value="ECO:0007669"/>
    <property type="project" value="UniProtKB-KW"/>
</dbReference>
<keyword evidence="3" id="KW-0460">Magnesium</keyword>
<evidence type="ECO:0000313" key="4">
    <source>
        <dbReference type="EMBL" id="KAF2608480.1"/>
    </source>
</evidence>
<dbReference type="InterPro" id="IPR008380">
    <property type="entry name" value="HAD-SF_hydro_IG_5-nucl"/>
</dbReference>
<dbReference type="SUPFAM" id="SSF54849">
    <property type="entry name" value="GroEL-intermediate domain like"/>
    <property type="match status" value="1"/>
</dbReference>
<comment type="caution">
    <text evidence="4">The sequence shown here is derived from an EMBL/GenBank/DDBJ whole genome shotgun (WGS) entry which is preliminary data.</text>
</comment>
<gene>
    <name evidence="4" type="ORF">F2Q68_00045940</name>
</gene>
<dbReference type="AlphaFoldDB" id="A0A8S9LKA9"/>
<evidence type="ECO:0000256" key="3">
    <source>
        <dbReference type="ARBA" id="ARBA00022842"/>
    </source>
</evidence>
<dbReference type="Proteomes" id="UP000712281">
    <property type="component" value="Unassembled WGS sequence"/>
</dbReference>
<dbReference type="GO" id="GO:0008253">
    <property type="term" value="F:5'-nucleotidase activity"/>
    <property type="evidence" value="ECO:0007669"/>
    <property type="project" value="TreeGrafter"/>
</dbReference>
<dbReference type="Gene3D" id="3.30.260.10">
    <property type="entry name" value="TCP-1-like chaperonin intermediate domain"/>
    <property type="match status" value="1"/>
</dbReference>
<dbReference type="InterPro" id="IPR036412">
    <property type="entry name" value="HAD-like_sf"/>
</dbReference>
<dbReference type="EMBL" id="QGKW02000276">
    <property type="protein sequence ID" value="KAF2608480.1"/>
    <property type="molecule type" value="Genomic_DNA"/>
</dbReference>
<dbReference type="PANTHER" id="PTHR12103">
    <property type="entry name" value="5'-NUCLEOTIDASE DOMAIN-CONTAINING"/>
    <property type="match status" value="1"/>
</dbReference>